<evidence type="ECO:0000256" key="3">
    <source>
        <dbReference type="ARBA" id="ARBA00022801"/>
    </source>
</evidence>
<evidence type="ECO:0000256" key="4">
    <source>
        <dbReference type="ARBA" id="ARBA00022807"/>
    </source>
</evidence>
<dbReference type="Pfam" id="PF00877">
    <property type="entry name" value="NLPC_P60"/>
    <property type="match status" value="1"/>
</dbReference>
<organism evidence="6 7">
    <name type="scientific">Capnocytophaga gingivalis</name>
    <dbReference type="NCBI Taxonomy" id="1017"/>
    <lineage>
        <taxon>Bacteria</taxon>
        <taxon>Pseudomonadati</taxon>
        <taxon>Bacteroidota</taxon>
        <taxon>Flavobacteriia</taxon>
        <taxon>Flavobacteriales</taxon>
        <taxon>Flavobacteriaceae</taxon>
        <taxon>Capnocytophaga</taxon>
    </lineage>
</organism>
<feature type="domain" description="NlpC/P60" evidence="5">
    <location>
        <begin position="85"/>
        <end position="211"/>
    </location>
</feature>
<dbReference type="InterPro" id="IPR000064">
    <property type="entry name" value="NLP_P60_dom"/>
</dbReference>
<dbReference type="InterPro" id="IPR038765">
    <property type="entry name" value="Papain-like_cys_pep_sf"/>
</dbReference>
<dbReference type="SUPFAM" id="SSF54001">
    <property type="entry name" value="Cysteine proteinases"/>
    <property type="match status" value="1"/>
</dbReference>
<keyword evidence="4" id="KW-0788">Thiol protease</keyword>
<gene>
    <name evidence="6" type="ORF">CGC50_05280</name>
</gene>
<dbReference type="RefSeq" id="WP_095909984.1">
    <property type="nucleotide sequence ID" value="NZ_CP022386.1"/>
</dbReference>
<dbReference type="EMBL" id="CP022386">
    <property type="protein sequence ID" value="ATA86631.1"/>
    <property type="molecule type" value="Genomic_DNA"/>
</dbReference>
<dbReference type="GeneID" id="84807976"/>
<dbReference type="Proteomes" id="UP000217250">
    <property type="component" value="Chromosome"/>
</dbReference>
<dbReference type="KEGG" id="cgh:CGC50_05280"/>
<sequence length="212" mass="23337">MKKILPILLFFAGTAYHQEVQAQNRPSKPLVDNPTYLEGKNDMLIAATDFGNISRYENAVIDESMPISRRGELLVKPDLEAMGAEDRVVALIDAAYSYIGTPYKWSGTTREGMDCSGFVSTAFSSINVPLSRSSTEMSTQGVDIPLSQAQVGDLLFFKTTRKRNRISHVGIVVGTGDEVKFIHASTSQGITVSSLSEDYWQKAYAKTSRVLK</sequence>
<dbReference type="PROSITE" id="PS51935">
    <property type="entry name" value="NLPC_P60"/>
    <property type="match status" value="1"/>
</dbReference>
<evidence type="ECO:0000256" key="2">
    <source>
        <dbReference type="ARBA" id="ARBA00022670"/>
    </source>
</evidence>
<reference evidence="7" key="1">
    <citation type="submission" date="2017-06" db="EMBL/GenBank/DDBJ databases">
        <title>Capnocytophaga spp. assemblies.</title>
        <authorList>
            <person name="Gulvik C.A."/>
        </authorList>
    </citation>
    <scope>NUCLEOTIDE SEQUENCE [LARGE SCALE GENOMIC DNA]</scope>
    <source>
        <strain evidence="7">H1496</strain>
    </source>
</reference>
<proteinExistence type="inferred from homology"/>
<comment type="similarity">
    <text evidence="1">Belongs to the peptidase C40 family.</text>
</comment>
<name>A0A250FNN3_9FLAO</name>
<dbReference type="PANTHER" id="PTHR47053:SF1">
    <property type="entry name" value="MUREIN DD-ENDOPEPTIDASE MEPH-RELATED"/>
    <property type="match status" value="1"/>
</dbReference>
<dbReference type="InterPro" id="IPR051202">
    <property type="entry name" value="Peptidase_C40"/>
</dbReference>
<protein>
    <submittedName>
        <fullName evidence="6">Peptidase P60</fullName>
    </submittedName>
</protein>
<evidence type="ECO:0000259" key="5">
    <source>
        <dbReference type="PROSITE" id="PS51935"/>
    </source>
</evidence>
<accession>A0A250FNN3</accession>
<dbReference type="GO" id="GO:0008234">
    <property type="term" value="F:cysteine-type peptidase activity"/>
    <property type="evidence" value="ECO:0007669"/>
    <property type="project" value="UniProtKB-KW"/>
</dbReference>
<keyword evidence="3" id="KW-0378">Hydrolase</keyword>
<evidence type="ECO:0000313" key="7">
    <source>
        <dbReference type="Proteomes" id="UP000217250"/>
    </source>
</evidence>
<evidence type="ECO:0000256" key="1">
    <source>
        <dbReference type="ARBA" id="ARBA00007074"/>
    </source>
</evidence>
<evidence type="ECO:0000313" key="6">
    <source>
        <dbReference type="EMBL" id="ATA86631.1"/>
    </source>
</evidence>
<keyword evidence="2" id="KW-0645">Protease</keyword>
<dbReference type="Gene3D" id="3.90.1720.10">
    <property type="entry name" value="endopeptidase domain like (from Nostoc punctiforme)"/>
    <property type="match status" value="1"/>
</dbReference>
<dbReference type="AlphaFoldDB" id="A0A250FNN3"/>
<dbReference type="PANTHER" id="PTHR47053">
    <property type="entry name" value="MUREIN DD-ENDOPEPTIDASE MEPH-RELATED"/>
    <property type="match status" value="1"/>
</dbReference>
<dbReference type="OrthoDB" id="9807055at2"/>
<dbReference type="GO" id="GO:0006508">
    <property type="term" value="P:proteolysis"/>
    <property type="evidence" value="ECO:0007669"/>
    <property type="project" value="UniProtKB-KW"/>
</dbReference>